<feature type="chain" id="PRO_5035309774" evidence="3">
    <location>
        <begin position="24"/>
        <end position="115"/>
    </location>
</feature>
<dbReference type="AGR" id="Xenbase:XB-GENE-29081967"/>
<evidence type="ECO:0000313" key="7">
    <source>
        <dbReference type="Xenbase" id="XB-GENE-29081967"/>
    </source>
</evidence>
<evidence type="ECO:0000256" key="3">
    <source>
        <dbReference type="SAM" id="SignalP"/>
    </source>
</evidence>
<keyword evidence="1" id="KW-0202">Cytokine</keyword>
<evidence type="ECO:0000313" key="6">
    <source>
        <dbReference type="RefSeq" id="XP_002939964.1"/>
    </source>
</evidence>
<dbReference type="OMA" id="GVKICAD"/>
<dbReference type="RefSeq" id="XP_002939964.1">
    <property type="nucleotide sequence ID" value="XM_002939918.5"/>
</dbReference>
<dbReference type="CTD" id="6375"/>
<dbReference type="Proteomes" id="UP000008143">
    <property type="component" value="Chromosome 5"/>
</dbReference>
<dbReference type="AlphaFoldDB" id="A0A8J0QRI6"/>
<name>A0A8J0QRI6_XENTR</name>
<dbReference type="SMART" id="SM00199">
    <property type="entry name" value="SCY"/>
    <property type="match status" value="1"/>
</dbReference>
<feature type="domain" description="Chemokine interleukin-8-like" evidence="4">
    <location>
        <begin position="30"/>
        <end position="87"/>
    </location>
</feature>
<dbReference type="GO" id="GO:0008009">
    <property type="term" value="F:chemokine activity"/>
    <property type="evidence" value="ECO:0007669"/>
    <property type="project" value="InterPro"/>
</dbReference>
<dbReference type="Gene3D" id="2.40.50.40">
    <property type="match status" value="1"/>
</dbReference>
<keyword evidence="5" id="KW-1185">Reference proteome</keyword>
<evidence type="ECO:0000256" key="1">
    <source>
        <dbReference type="ARBA" id="ARBA00022514"/>
    </source>
</evidence>
<proteinExistence type="predicted"/>
<dbReference type="CDD" id="cd00272">
    <property type="entry name" value="Chemokine_CC"/>
    <property type="match status" value="1"/>
</dbReference>
<keyword evidence="3" id="KW-0732">Signal</keyword>
<dbReference type="GeneID" id="100493953"/>
<feature type="compositionally biased region" description="Basic residues" evidence="2">
    <location>
        <begin position="88"/>
        <end position="115"/>
    </location>
</feature>
<dbReference type="GO" id="GO:0005615">
    <property type="term" value="C:extracellular space"/>
    <property type="evidence" value="ECO:0007669"/>
    <property type="project" value="UniProtKB-KW"/>
</dbReference>
<dbReference type="SUPFAM" id="SSF54117">
    <property type="entry name" value="Interleukin 8-like chemokines"/>
    <property type="match status" value="1"/>
</dbReference>
<dbReference type="Xenbase" id="XB-GENE-29081967">
    <property type="gene designation" value="xcl1"/>
</dbReference>
<evidence type="ECO:0000259" key="4">
    <source>
        <dbReference type="SMART" id="SM00199"/>
    </source>
</evidence>
<sequence>MKLLFMALLIGLGMVLLTAETQGQGGELIFGKICLETKLMNKIKCKMLKSYVQQTSPVAAIMFTTQKNITICANPEQPWVKQAVQCLKTKKPRGSNPKKRTKKKKNGKAKSKSTP</sequence>
<dbReference type="GO" id="GO:0006955">
    <property type="term" value="P:immune response"/>
    <property type="evidence" value="ECO:0007669"/>
    <property type="project" value="InterPro"/>
</dbReference>
<dbReference type="OrthoDB" id="9906867at2759"/>
<gene>
    <name evidence="7" type="primary">xcl1</name>
    <name evidence="6" type="synonym">LOC100493953</name>
</gene>
<dbReference type="InterPro" id="IPR001811">
    <property type="entry name" value="Chemokine_IL8-like_dom"/>
</dbReference>
<organism evidence="5 6">
    <name type="scientific">Xenopus tropicalis</name>
    <name type="common">Western clawed frog</name>
    <name type="synonym">Silurana tropicalis</name>
    <dbReference type="NCBI Taxonomy" id="8364"/>
    <lineage>
        <taxon>Eukaryota</taxon>
        <taxon>Metazoa</taxon>
        <taxon>Chordata</taxon>
        <taxon>Craniata</taxon>
        <taxon>Vertebrata</taxon>
        <taxon>Euteleostomi</taxon>
        <taxon>Amphibia</taxon>
        <taxon>Batrachia</taxon>
        <taxon>Anura</taxon>
        <taxon>Pipoidea</taxon>
        <taxon>Pipidae</taxon>
        <taxon>Xenopodinae</taxon>
        <taxon>Xenopus</taxon>
        <taxon>Silurana</taxon>
    </lineage>
</organism>
<dbReference type="InterPro" id="IPR036048">
    <property type="entry name" value="Interleukin_8-like_sf"/>
</dbReference>
<reference evidence="6" key="1">
    <citation type="submission" date="2025-08" db="UniProtKB">
        <authorList>
            <consortium name="RefSeq"/>
        </authorList>
    </citation>
    <scope>IDENTIFICATION</scope>
    <source>
        <strain evidence="6">Nigerian</strain>
        <tissue evidence="6">Liver and blood</tissue>
    </source>
</reference>
<dbReference type="Pfam" id="PF00048">
    <property type="entry name" value="IL8"/>
    <property type="match status" value="1"/>
</dbReference>
<evidence type="ECO:0000256" key="2">
    <source>
        <dbReference type="SAM" id="MobiDB-lite"/>
    </source>
</evidence>
<feature type="signal peptide" evidence="3">
    <location>
        <begin position="1"/>
        <end position="23"/>
    </location>
</feature>
<feature type="region of interest" description="Disordered" evidence="2">
    <location>
        <begin position="86"/>
        <end position="115"/>
    </location>
</feature>
<accession>A0A8J0QRI6</accession>
<protein>
    <submittedName>
        <fullName evidence="6">Lymphotactin</fullName>
    </submittedName>
</protein>
<dbReference type="KEGG" id="xtr:100493953"/>
<evidence type="ECO:0000313" key="5">
    <source>
        <dbReference type="Proteomes" id="UP000008143"/>
    </source>
</evidence>